<feature type="compositionally biased region" description="Gly residues" evidence="5">
    <location>
        <begin position="19"/>
        <end position="30"/>
    </location>
</feature>
<protein>
    <recommendedName>
        <fullName evidence="6">TATA element modulatory factor 1 TATA binding domain-containing protein</fullName>
    </recommendedName>
</protein>
<dbReference type="InterPro" id="IPR022091">
    <property type="entry name" value="TMF_TATA-bd"/>
</dbReference>
<feature type="region of interest" description="Disordered" evidence="5">
    <location>
        <begin position="225"/>
        <end position="294"/>
    </location>
</feature>
<keyword evidence="2" id="KW-0333">Golgi apparatus</keyword>
<comment type="caution">
    <text evidence="7">The sequence shown here is derived from an EMBL/GenBank/DDBJ whole genome shotgun (WGS) entry which is preliminary data.</text>
</comment>
<dbReference type="PANTHER" id="PTHR47347">
    <property type="entry name" value="GOLGIN CANDIDATE 5"/>
    <property type="match status" value="1"/>
</dbReference>
<dbReference type="GO" id="GO:0005794">
    <property type="term" value="C:Golgi apparatus"/>
    <property type="evidence" value="ECO:0007669"/>
    <property type="project" value="UniProtKB-SubCell"/>
</dbReference>
<comment type="subcellular location">
    <subcellularLocation>
        <location evidence="1">Golgi apparatus</location>
    </subcellularLocation>
</comment>
<dbReference type="Proteomes" id="UP000822688">
    <property type="component" value="Chromosome 4"/>
</dbReference>
<dbReference type="Pfam" id="PF12329">
    <property type="entry name" value="TMF_DNA_bd"/>
    <property type="match status" value="1"/>
</dbReference>
<dbReference type="EMBL" id="CM026424">
    <property type="protein sequence ID" value="KAG0579178.1"/>
    <property type="molecule type" value="Genomic_DNA"/>
</dbReference>
<sequence length="991" mass="108858">MWSTTRGPPPPPRGRGRGGRGGGSAGGGVGGLIEDGGLVRVWDLAGREVGGRGWRLERRGEGLRAMAWFSNLNVSDFAGAVTKLSESVKNIEKNFDSALGFESSDSSSGATVRDERPAAERAASVFGSLLPPSITRIASESIGGGSAASDGSHSGTDGDSKPEVAQSSSVEAPEVSEGRSEGGSGVETGGNVAEVGSTDVEAREEETQFSAPEGLGAEAGIAVEGLSKESVRENGVGGHEEEEQSGRDGIVEKEVVASAQVEERSGDQLTKASEPVEAESIVDHGNGSNGVHHGVEVKSDVVDNGVSESSEDLANSDISPLISTPTPETAHETHAAETDSLQPKDVIESQPLVPDSSVQGGDKVEKELKMMEAALLGAARQAQAKADEISRLMVENEQLKATLEELKRKTSEAELDSLREEYQQRISSAERKVYALTKERDMLRREQNRKSDSSMLLKEKDEIIKAVMAEGEELSKKQAVQEGTIKKLRAQVRELEEEKGRLTSRLQVEEAKVESMRKDKAATEKALQEAVEKGQAELAAQKEFYSNALNEAREAAALAEARVDNEARADLDRRLKEASEREISLVQNIDELRQALTRVEQQAAFREDTYRHDVEDLEKRCQAAEARYEELSARMPESTRPLLRHIEALQESMTMRTEAWNGVERSLNSRLQQAEAKAATAQEKERGLNERLNQTLSRMAVMEAQVSCLRAEQAQLQRSLEKERQRASENRQEYLVATEAATTHEGRARQLEEEIKMIRKQYKSELNEEKARREALEQEIEQERAAMAEYEKRIRAEGRAAAEKAVAAAQPNEPGKGHKRWPSAGSQGSMGESLFLQTSFDTTEDRYVGHSDRQSGRFSFSDRPPSPSIHFGKFTYEQLETQLRQKEGELASYASRLAALELTRDSLAEELVKATTQCEALRAEATLLPGMRAELESLRRRHTSALELMGERDEEVEELRADLVDVKHMYREQIDMLVGQIETLSAAVGRK</sequence>
<feature type="coiled-coil region" evidence="4">
    <location>
        <begin position="876"/>
        <end position="924"/>
    </location>
</feature>
<evidence type="ECO:0000256" key="1">
    <source>
        <dbReference type="ARBA" id="ARBA00004555"/>
    </source>
</evidence>
<reference evidence="7" key="1">
    <citation type="submission" date="2020-06" db="EMBL/GenBank/DDBJ databases">
        <title>WGS assembly of Ceratodon purpureus strain R40.</title>
        <authorList>
            <person name="Carey S.B."/>
            <person name="Jenkins J."/>
            <person name="Shu S."/>
            <person name="Lovell J.T."/>
            <person name="Sreedasyam A."/>
            <person name="Maumus F."/>
            <person name="Tiley G.P."/>
            <person name="Fernandez-Pozo N."/>
            <person name="Barry K."/>
            <person name="Chen C."/>
            <person name="Wang M."/>
            <person name="Lipzen A."/>
            <person name="Daum C."/>
            <person name="Saski C.A."/>
            <person name="Payton A.C."/>
            <person name="Mcbreen J.C."/>
            <person name="Conrad R.E."/>
            <person name="Kollar L.M."/>
            <person name="Olsson S."/>
            <person name="Huttunen S."/>
            <person name="Landis J.B."/>
            <person name="Wickett N.J."/>
            <person name="Johnson M.G."/>
            <person name="Rensing S.A."/>
            <person name="Grimwood J."/>
            <person name="Schmutz J."/>
            <person name="Mcdaniel S.F."/>
        </authorList>
    </citation>
    <scope>NUCLEOTIDE SEQUENCE</scope>
    <source>
        <strain evidence="7">R40</strain>
    </source>
</reference>
<dbReference type="AlphaFoldDB" id="A0A8T0I9M2"/>
<feature type="compositionally biased region" description="Low complexity" evidence="5">
    <location>
        <begin position="283"/>
        <end position="292"/>
    </location>
</feature>
<keyword evidence="8" id="KW-1185">Reference proteome</keyword>
<feature type="region of interest" description="Disordered" evidence="5">
    <location>
        <begin position="803"/>
        <end position="828"/>
    </location>
</feature>
<keyword evidence="3 4" id="KW-0175">Coiled coil</keyword>
<evidence type="ECO:0000313" key="7">
    <source>
        <dbReference type="EMBL" id="KAG0579178.1"/>
    </source>
</evidence>
<feature type="region of interest" description="Disordered" evidence="5">
    <location>
        <begin position="198"/>
        <end position="217"/>
    </location>
</feature>
<feature type="region of interest" description="Disordered" evidence="5">
    <location>
        <begin position="1"/>
        <end position="30"/>
    </location>
</feature>
<organism evidence="7 8">
    <name type="scientific">Ceratodon purpureus</name>
    <name type="common">Fire moss</name>
    <name type="synonym">Dicranum purpureum</name>
    <dbReference type="NCBI Taxonomy" id="3225"/>
    <lineage>
        <taxon>Eukaryota</taxon>
        <taxon>Viridiplantae</taxon>
        <taxon>Streptophyta</taxon>
        <taxon>Embryophyta</taxon>
        <taxon>Bryophyta</taxon>
        <taxon>Bryophytina</taxon>
        <taxon>Bryopsida</taxon>
        <taxon>Dicranidae</taxon>
        <taxon>Pseudoditrichales</taxon>
        <taxon>Ditrichaceae</taxon>
        <taxon>Ceratodon</taxon>
    </lineage>
</organism>
<dbReference type="PANTHER" id="PTHR47347:SF2">
    <property type="entry name" value="GOLGIN CANDIDATE 5"/>
    <property type="match status" value="1"/>
</dbReference>
<dbReference type="InterPro" id="IPR022092">
    <property type="entry name" value="TMF_DNA-bd"/>
</dbReference>
<evidence type="ECO:0000256" key="3">
    <source>
        <dbReference type="ARBA" id="ARBA00023054"/>
    </source>
</evidence>
<feature type="compositionally biased region" description="Polar residues" evidence="5">
    <location>
        <begin position="306"/>
        <end position="327"/>
    </location>
</feature>
<evidence type="ECO:0000256" key="4">
    <source>
        <dbReference type="SAM" id="Coils"/>
    </source>
</evidence>
<evidence type="ECO:0000256" key="5">
    <source>
        <dbReference type="SAM" id="MobiDB-lite"/>
    </source>
</evidence>
<evidence type="ECO:0000313" key="8">
    <source>
        <dbReference type="Proteomes" id="UP000822688"/>
    </source>
</evidence>
<feature type="coiled-coil region" evidence="4">
    <location>
        <begin position="382"/>
        <end position="446"/>
    </location>
</feature>
<feature type="region of interest" description="Disordered" evidence="5">
    <location>
        <begin position="306"/>
        <end position="343"/>
    </location>
</feature>
<feature type="coiled-coil region" evidence="4">
    <location>
        <begin position="478"/>
        <end position="634"/>
    </location>
</feature>
<gene>
    <name evidence="7" type="ORF">KC19_4G079100</name>
</gene>
<name>A0A8T0I9M2_CERPU</name>
<feature type="region of interest" description="Disordered" evidence="5">
    <location>
        <begin position="140"/>
        <end position="192"/>
    </location>
</feature>
<feature type="region of interest" description="Disordered" evidence="5">
    <location>
        <begin position="720"/>
        <end position="747"/>
    </location>
</feature>
<feature type="domain" description="TATA element modulatory factor 1 TATA binding" evidence="6">
    <location>
        <begin position="876"/>
        <end position="977"/>
    </location>
</feature>
<feature type="compositionally biased region" description="Basic and acidic residues" evidence="5">
    <location>
        <begin position="720"/>
        <end position="732"/>
    </location>
</feature>
<evidence type="ECO:0000259" key="6">
    <source>
        <dbReference type="Pfam" id="PF12325"/>
    </source>
</evidence>
<feature type="compositionally biased region" description="Basic and acidic residues" evidence="5">
    <location>
        <begin position="244"/>
        <end position="266"/>
    </location>
</feature>
<evidence type="ECO:0000256" key="2">
    <source>
        <dbReference type="ARBA" id="ARBA00023034"/>
    </source>
</evidence>
<accession>A0A8T0I9M2</accession>
<proteinExistence type="predicted"/>
<dbReference type="Pfam" id="PF12325">
    <property type="entry name" value="TMF_TATA_bd"/>
    <property type="match status" value="1"/>
</dbReference>